<feature type="transmembrane region" description="Helical" evidence="1">
    <location>
        <begin position="77"/>
        <end position="102"/>
    </location>
</feature>
<reference evidence="2 3" key="1">
    <citation type="submission" date="2014-05" db="EMBL/GenBank/DDBJ databases">
        <title>Complete genome sequence of Corynebacterium marinum DSM 44953.</title>
        <authorList>
            <person name="Schaffert L."/>
            <person name="Albersmeier A."/>
            <person name="Kalinowski J."/>
            <person name="Ruckert C."/>
        </authorList>
    </citation>
    <scope>NUCLEOTIDE SEQUENCE [LARGE SCALE GENOMIC DNA]</scope>
    <source>
        <strain evidence="2 3">DSM 44953</strain>
    </source>
</reference>
<keyword evidence="1" id="KW-1133">Transmembrane helix</keyword>
<evidence type="ECO:0000313" key="3">
    <source>
        <dbReference type="Proteomes" id="UP000031928"/>
    </source>
</evidence>
<feature type="transmembrane region" description="Helical" evidence="1">
    <location>
        <begin position="166"/>
        <end position="183"/>
    </location>
</feature>
<gene>
    <name evidence="2" type="ORF">B840_05595</name>
</gene>
<dbReference type="AlphaFoldDB" id="A0A0B6TFG3"/>
<sequence>MEGVRREAMTTPHHYPAKTPRTPLSVVANIVRGALIGMAELVPGISGGTVALVVGIYERALNTGNQLFRRQFKAVDWPFLIAVGVGMVAAVFTMSTVLHDFVENSPEYARALFMGMVAVSIWVPVAMMDPKDVSRKWKLVIPLFLGAALISFFGTGLTSAPQDNPPLIVIFLAAAIAICALVLPGVSGSFFLLAVGLYAPVMGAISDREWPVIFTFMAGALVGIALFIRVLTWALEKHRTISLTLMAGLMLGSLRSLWPWQSDTADLLSPGGNVLAIVGLVVLGAVIVAVFIVADRVATTRRESEIIAEILPA</sequence>
<name>A0A0B6TFG3_9CORY</name>
<feature type="transmembrane region" description="Helical" evidence="1">
    <location>
        <begin position="212"/>
        <end position="231"/>
    </location>
</feature>
<dbReference type="KEGG" id="cmq:B840_05595"/>
<feature type="transmembrane region" description="Helical" evidence="1">
    <location>
        <begin position="273"/>
        <end position="294"/>
    </location>
</feature>
<feature type="transmembrane region" description="Helical" evidence="1">
    <location>
        <begin position="34"/>
        <end position="57"/>
    </location>
</feature>
<keyword evidence="1" id="KW-0812">Transmembrane</keyword>
<dbReference type="PANTHER" id="PTHR37308:SF1">
    <property type="entry name" value="POLYPRENYL-PHOSPHATE TRANSPORTER"/>
    <property type="match status" value="1"/>
</dbReference>
<dbReference type="EMBL" id="CP007790">
    <property type="protein sequence ID" value="AJK68732.1"/>
    <property type="molecule type" value="Genomic_DNA"/>
</dbReference>
<dbReference type="Pfam" id="PF04018">
    <property type="entry name" value="VCA0040-like"/>
    <property type="match status" value="1"/>
</dbReference>
<dbReference type="PANTHER" id="PTHR37308">
    <property type="entry name" value="INTEGRAL MEMBRANE PROTEIN"/>
    <property type="match status" value="1"/>
</dbReference>
<feature type="transmembrane region" description="Helical" evidence="1">
    <location>
        <begin position="139"/>
        <end position="160"/>
    </location>
</feature>
<evidence type="ECO:0000256" key="1">
    <source>
        <dbReference type="SAM" id="Phobius"/>
    </source>
</evidence>
<keyword evidence="1" id="KW-0472">Membrane</keyword>
<protein>
    <recommendedName>
        <fullName evidence="4">DUF368 domain-containing protein</fullName>
    </recommendedName>
</protein>
<evidence type="ECO:0008006" key="4">
    <source>
        <dbReference type="Google" id="ProtNLM"/>
    </source>
</evidence>
<dbReference type="InterPro" id="IPR007163">
    <property type="entry name" value="VCA0040-like"/>
</dbReference>
<feature type="transmembrane region" description="Helical" evidence="1">
    <location>
        <begin position="108"/>
        <end position="127"/>
    </location>
</feature>
<proteinExistence type="predicted"/>
<organism evidence="2 3">
    <name type="scientific">Corynebacterium marinum DSM 44953</name>
    <dbReference type="NCBI Taxonomy" id="1224162"/>
    <lineage>
        <taxon>Bacteria</taxon>
        <taxon>Bacillati</taxon>
        <taxon>Actinomycetota</taxon>
        <taxon>Actinomycetes</taxon>
        <taxon>Mycobacteriales</taxon>
        <taxon>Corynebacteriaceae</taxon>
        <taxon>Corynebacterium</taxon>
    </lineage>
</organism>
<dbReference type="STRING" id="1224162.B840_05595"/>
<keyword evidence="3" id="KW-1185">Reference proteome</keyword>
<dbReference type="Proteomes" id="UP000031928">
    <property type="component" value="Chromosome"/>
</dbReference>
<accession>A0A0B6TFG3</accession>
<dbReference type="HOGENOM" id="CLU_055621_0_0_11"/>
<evidence type="ECO:0000313" key="2">
    <source>
        <dbReference type="EMBL" id="AJK68732.1"/>
    </source>
</evidence>